<proteinExistence type="predicted"/>
<name>A0AAV8Y7C5_9CUCU</name>
<sequence length="235" mass="27037">MKLIFYIVVLYSYFSEVILYPFDKNETAIEETDEALNDLQLLIFQTNFASLLENFQHRVSESTTNVHKKISDVYSTYSQSLLELENNAKNINVDTNECMATNSNPDVEEFYKSYEDDCQEVINAVGQNIVSAGSNRQLMVFAKEYEKIARDYQNCVTPDDPYPMICEGVVASTLQQVRSFSKTVQSHSLEVERQLKQELLNLSQCADRKVTDYSRRSQNEFTKIMQCVLSITVAF</sequence>
<evidence type="ECO:0000313" key="2">
    <source>
        <dbReference type="EMBL" id="KAJ8946726.1"/>
    </source>
</evidence>
<dbReference type="EMBL" id="JAPWTK010000178">
    <property type="protein sequence ID" value="KAJ8946726.1"/>
    <property type="molecule type" value="Genomic_DNA"/>
</dbReference>
<reference evidence="2" key="1">
    <citation type="journal article" date="2023" name="Insect Mol. Biol.">
        <title>Genome sequencing provides insights into the evolution of gene families encoding plant cell wall-degrading enzymes in longhorned beetles.</title>
        <authorList>
            <person name="Shin N.R."/>
            <person name="Okamura Y."/>
            <person name="Kirsch R."/>
            <person name="Pauchet Y."/>
        </authorList>
    </citation>
    <scope>NUCLEOTIDE SEQUENCE</scope>
    <source>
        <strain evidence="2">AMC_N1</strain>
    </source>
</reference>
<evidence type="ECO:0000256" key="1">
    <source>
        <dbReference type="SAM" id="SignalP"/>
    </source>
</evidence>
<feature type="chain" id="PRO_5043619912" evidence="1">
    <location>
        <begin position="20"/>
        <end position="235"/>
    </location>
</feature>
<gene>
    <name evidence="2" type="ORF">NQ318_020820</name>
</gene>
<dbReference type="Proteomes" id="UP001162162">
    <property type="component" value="Unassembled WGS sequence"/>
</dbReference>
<protein>
    <submittedName>
        <fullName evidence="2">Uncharacterized protein</fullName>
    </submittedName>
</protein>
<accession>A0AAV8Y7C5</accession>
<evidence type="ECO:0000313" key="3">
    <source>
        <dbReference type="Proteomes" id="UP001162162"/>
    </source>
</evidence>
<organism evidence="2 3">
    <name type="scientific">Aromia moschata</name>
    <dbReference type="NCBI Taxonomy" id="1265417"/>
    <lineage>
        <taxon>Eukaryota</taxon>
        <taxon>Metazoa</taxon>
        <taxon>Ecdysozoa</taxon>
        <taxon>Arthropoda</taxon>
        <taxon>Hexapoda</taxon>
        <taxon>Insecta</taxon>
        <taxon>Pterygota</taxon>
        <taxon>Neoptera</taxon>
        <taxon>Endopterygota</taxon>
        <taxon>Coleoptera</taxon>
        <taxon>Polyphaga</taxon>
        <taxon>Cucujiformia</taxon>
        <taxon>Chrysomeloidea</taxon>
        <taxon>Cerambycidae</taxon>
        <taxon>Cerambycinae</taxon>
        <taxon>Callichromatini</taxon>
        <taxon>Aromia</taxon>
    </lineage>
</organism>
<feature type="signal peptide" evidence="1">
    <location>
        <begin position="1"/>
        <end position="19"/>
    </location>
</feature>
<keyword evidence="1" id="KW-0732">Signal</keyword>
<comment type="caution">
    <text evidence="2">The sequence shown here is derived from an EMBL/GenBank/DDBJ whole genome shotgun (WGS) entry which is preliminary data.</text>
</comment>
<dbReference type="AlphaFoldDB" id="A0AAV8Y7C5"/>
<keyword evidence="3" id="KW-1185">Reference proteome</keyword>